<proteinExistence type="predicted"/>
<name>A0A6A8A101_9HYPH</name>
<dbReference type="SUPFAM" id="SSF55073">
    <property type="entry name" value="Nucleotide cyclase"/>
    <property type="match status" value="1"/>
</dbReference>
<reference evidence="5 6" key="1">
    <citation type="submission" date="2019-11" db="EMBL/GenBank/DDBJ databases">
        <title>Genome analysis of Rhizobacterium cereale a novel genus and species isolated from maize roots in North Spain.</title>
        <authorList>
            <person name="Menendez E."/>
            <person name="Flores-Felix J.D."/>
            <person name="Ramirez-Bahena M.-H."/>
            <person name="Igual J.M."/>
            <person name="Garcia-Fraile P."/>
            <person name="Peix A."/>
            <person name="Velazquez E."/>
        </authorList>
    </citation>
    <scope>NUCLEOTIDE SEQUENCE [LARGE SCALE GENOMIC DNA]</scope>
    <source>
        <strain evidence="5 6">RZME27</strain>
    </source>
</reference>
<dbReference type="Pfam" id="PF00990">
    <property type="entry name" value="GGDEF"/>
    <property type="match status" value="1"/>
</dbReference>
<dbReference type="InterPro" id="IPR029787">
    <property type="entry name" value="Nucleotide_cyclase"/>
</dbReference>
<evidence type="ECO:0000313" key="5">
    <source>
        <dbReference type="EMBL" id="MQY44475.1"/>
    </source>
</evidence>
<dbReference type="Proteomes" id="UP000435138">
    <property type="component" value="Unassembled WGS sequence"/>
</dbReference>
<dbReference type="GO" id="GO:0005886">
    <property type="term" value="C:plasma membrane"/>
    <property type="evidence" value="ECO:0007669"/>
    <property type="project" value="TreeGrafter"/>
</dbReference>
<dbReference type="EMBL" id="WIXI01000020">
    <property type="protein sequence ID" value="MQY44475.1"/>
    <property type="molecule type" value="Genomic_DNA"/>
</dbReference>
<protein>
    <recommendedName>
        <fullName evidence="1">diguanylate cyclase</fullName>
        <ecNumber evidence="1">2.7.7.65</ecNumber>
    </recommendedName>
</protein>
<dbReference type="PROSITE" id="PS50887">
    <property type="entry name" value="GGDEF"/>
    <property type="match status" value="1"/>
</dbReference>
<dbReference type="AlphaFoldDB" id="A0A6A8A101"/>
<evidence type="ECO:0000313" key="6">
    <source>
        <dbReference type="Proteomes" id="UP000435138"/>
    </source>
</evidence>
<dbReference type="SMART" id="SM00267">
    <property type="entry name" value="GGDEF"/>
    <property type="match status" value="1"/>
</dbReference>
<dbReference type="GO" id="GO:0052621">
    <property type="term" value="F:diguanylate cyclase activity"/>
    <property type="evidence" value="ECO:0007669"/>
    <property type="project" value="UniProtKB-EC"/>
</dbReference>
<dbReference type="GO" id="GO:1902201">
    <property type="term" value="P:negative regulation of bacterial-type flagellum-dependent cell motility"/>
    <property type="evidence" value="ECO:0007669"/>
    <property type="project" value="TreeGrafter"/>
</dbReference>
<dbReference type="InterPro" id="IPR050469">
    <property type="entry name" value="Diguanylate_Cyclase"/>
</dbReference>
<feature type="transmembrane region" description="Helical" evidence="3">
    <location>
        <begin position="15"/>
        <end position="36"/>
    </location>
</feature>
<evidence type="ECO:0000256" key="2">
    <source>
        <dbReference type="ARBA" id="ARBA00034247"/>
    </source>
</evidence>
<gene>
    <name evidence="5" type="ORF">GAO09_00085</name>
</gene>
<keyword evidence="6" id="KW-1185">Reference proteome</keyword>
<keyword evidence="3" id="KW-0472">Membrane</keyword>
<comment type="catalytic activity">
    <reaction evidence="2">
        <text>2 GTP = 3',3'-c-di-GMP + 2 diphosphate</text>
        <dbReference type="Rhea" id="RHEA:24898"/>
        <dbReference type="ChEBI" id="CHEBI:33019"/>
        <dbReference type="ChEBI" id="CHEBI:37565"/>
        <dbReference type="ChEBI" id="CHEBI:58805"/>
        <dbReference type="EC" id="2.7.7.65"/>
    </reaction>
</comment>
<keyword evidence="3" id="KW-1133">Transmembrane helix</keyword>
<dbReference type="PANTHER" id="PTHR45138:SF9">
    <property type="entry name" value="DIGUANYLATE CYCLASE DGCM-RELATED"/>
    <property type="match status" value="1"/>
</dbReference>
<dbReference type="GO" id="GO:0043709">
    <property type="term" value="P:cell adhesion involved in single-species biofilm formation"/>
    <property type="evidence" value="ECO:0007669"/>
    <property type="project" value="TreeGrafter"/>
</dbReference>
<accession>A0A6A8A101</accession>
<dbReference type="EC" id="2.7.7.65" evidence="1"/>
<dbReference type="NCBIfam" id="TIGR00254">
    <property type="entry name" value="GGDEF"/>
    <property type="match status" value="1"/>
</dbReference>
<organism evidence="5 6">
    <name type="scientific">Endobacterium cereale</name>
    <dbReference type="NCBI Taxonomy" id="2663029"/>
    <lineage>
        <taxon>Bacteria</taxon>
        <taxon>Pseudomonadati</taxon>
        <taxon>Pseudomonadota</taxon>
        <taxon>Alphaproteobacteria</taxon>
        <taxon>Hyphomicrobiales</taxon>
        <taxon>Rhizobiaceae</taxon>
        <taxon>Endobacterium</taxon>
    </lineage>
</organism>
<evidence type="ECO:0000256" key="1">
    <source>
        <dbReference type="ARBA" id="ARBA00012528"/>
    </source>
</evidence>
<feature type="transmembrane region" description="Helical" evidence="3">
    <location>
        <begin position="194"/>
        <end position="214"/>
    </location>
</feature>
<comment type="caution">
    <text evidence="5">The sequence shown here is derived from an EMBL/GenBank/DDBJ whole genome shotgun (WGS) entry which is preliminary data.</text>
</comment>
<dbReference type="CDD" id="cd01949">
    <property type="entry name" value="GGDEF"/>
    <property type="match status" value="1"/>
</dbReference>
<dbReference type="InterPro" id="IPR043128">
    <property type="entry name" value="Rev_trsase/Diguanyl_cyclase"/>
</dbReference>
<dbReference type="FunFam" id="3.30.70.270:FF:000001">
    <property type="entry name" value="Diguanylate cyclase domain protein"/>
    <property type="match status" value="1"/>
</dbReference>
<dbReference type="Gene3D" id="3.30.70.270">
    <property type="match status" value="1"/>
</dbReference>
<feature type="domain" description="GGDEF" evidence="4">
    <location>
        <begin position="302"/>
        <end position="438"/>
    </location>
</feature>
<evidence type="ECO:0000259" key="4">
    <source>
        <dbReference type="PROSITE" id="PS50887"/>
    </source>
</evidence>
<keyword evidence="3" id="KW-0812">Transmembrane</keyword>
<dbReference type="PANTHER" id="PTHR45138">
    <property type="entry name" value="REGULATORY COMPONENTS OF SENSORY TRANSDUCTION SYSTEM"/>
    <property type="match status" value="1"/>
</dbReference>
<evidence type="ECO:0000256" key="3">
    <source>
        <dbReference type="SAM" id="Phobius"/>
    </source>
</evidence>
<dbReference type="InterPro" id="IPR000160">
    <property type="entry name" value="GGDEF_dom"/>
</dbReference>
<sequence length="452" mass="49762">MIMPRLFRNGLSLRLTGRFALVVVGIYVFAASLYSVQFLNRVEQGAGVAREQQIPLILSQNRNALKIERAASLIRSVYLAHDRRVERQIQLQLQTLTQSFTLDDNQLLIDGGRNIAADVKVITAQREAVRSLRSDTSGPADNGKIEQAEVAAAEAYQRAIRTTEALGDNLSNDAVKLADDLASTIERAARDVRFGWLFILILPAVFLVLVLWVVSRHILRPISVAVSRLEAREDTVARPVFEELRTVTDAVEAYSALSLDLKRTNEMLLVLSDQDGLTGLLNRRAFEQKLDNAFNRAMAARSDLCVLMIDLDHFKSINDTYGHEAGDACLREVARTSSSFFERHGLVVGRYGGEEFCGFVEGLDTDSTSGVAAVLRKAIEMLSVDVGSGKKIRLTASIGVSCLEGREVERAGVLLKEADAALYQAKHTGRNRVVVRAERDVFVFGATGNSLV</sequence>